<reference evidence="8" key="2">
    <citation type="journal article" date="2021" name="PeerJ">
        <title>Extensive microbial diversity within the chicken gut microbiome revealed by metagenomics and culture.</title>
        <authorList>
            <person name="Gilroy R."/>
            <person name="Ravi A."/>
            <person name="Getino M."/>
            <person name="Pursley I."/>
            <person name="Horton D.L."/>
            <person name="Alikhan N.F."/>
            <person name="Baker D."/>
            <person name="Gharbi K."/>
            <person name="Hall N."/>
            <person name="Watson M."/>
            <person name="Adriaenssens E.M."/>
            <person name="Foster-Nyarko E."/>
            <person name="Jarju S."/>
            <person name="Secka A."/>
            <person name="Antonio M."/>
            <person name="Oren A."/>
            <person name="Chaudhuri R.R."/>
            <person name="La Ragione R."/>
            <person name="Hildebrand F."/>
            <person name="Pallen M.J."/>
        </authorList>
    </citation>
    <scope>NUCLEOTIDE SEQUENCE</scope>
    <source>
        <strain evidence="8">13766</strain>
    </source>
</reference>
<dbReference type="HAMAP" id="MF_01965">
    <property type="entry name" value="NADHX_dehydratase"/>
    <property type="match status" value="1"/>
</dbReference>
<comment type="subunit">
    <text evidence="6">Homotetramer.</text>
</comment>
<dbReference type="PROSITE" id="PS51383">
    <property type="entry name" value="YJEF_C_3"/>
    <property type="match status" value="1"/>
</dbReference>
<proteinExistence type="inferred from homology"/>
<comment type="caution">
    <text evidence="8">The sequence shown here is derived from an EMBL/GenBank/DDBJ whole genome shotgun (WGS) entry which is preliminary data.</text>
</comment>
<keyword evidence="5 6" id="KW-0456">Lyase</keyword>
<dbReference type="GO" id="GO:0052856">
    <property type="term" value="F:NAD(P)HX epimerase activity"/>
    <property type="evidence" value="ECO:0007669"/>
    <property type="project" value="TreeGrafter"/>
</dbReference>
<feature type="binding site" evidence="6">
    <location>
        <position position="110"/>
    </location>
    <ligand>
        <name>(6S)-NADPHX</name>
        <dbReference type="ChEBI" id="CHEBI:64076"/>
    </ligand>
</feature>
<gene>
    <name evidence="6" type="primary">nnrD</name>
    <name evidence="8" type="ORF">IAA84_02970</name>
</gene>
<feature type="binding site" evidence="6">
    <location>
        <position position="219"/>
    </location>
    <ligand>
        <name>(6S)-NADPHX</name>
        <dbReference type="ChEBI" id="CHEBI:64076"/>
    </ligand>
</feature>
<dbReference type="GO" id="GO:0110051">
    <property type="term" value="P:metabolite repair"/>
    <property type="evidence" value="ECO:0007669"/>
    <property type="project" value="TreeGrafter"/>
</dbReference>
<comment type="cofactor">
    <cofactor evidence="6">
        <name>Mg(2+)</name>
        <dbReference type="ChEBI" id="CHEBI:18420"/>
    </cofactor>
</comment>
<protein>
    <recommendedName>
        <fullName evidence="6">ADP-dependent (S)-NAD(P)H-hydrate dehydratase</fullName>
        <ecNumber evidence="6">4.2.1.136</ecNumber>
    </recommendedName>
    <alternativeName>
        <fullName evidence="6">ADP-dependent NAD(P)HX dehydratase</fullName>
    </alternativeName>
</protein>
<comment type="catalytic activity">
    <reaction evidence="6">
        <text>(6S)-NADHX + ADP = AMP + phosphate + NADH + H(+)</text>
        <dbReference type="Rhea" id="RHEA:32223"/>
        <dbReference type="ChEBI" id="CHEBI:15378"/>
        <dbReference type="ChEBI" id="CHEBI:43474"/>
        <dbReference type="ChEBI" id="CHEBI:57945"/>
        <dbReference type="ChEBI" id="CHEBI:64074"/>
        <dbReference type="ChEBI" id="CHEBI:456215"/>
        <dbReference type="ChEBI" id="CHEBI:456216"/>
        <dbReference type="EC" id="4.2.1.136"/>
    </reaction>
</comment>
<evidence type="ECO:0000313" key="8">
    <source>
        <dbReference type="EMBL" id="HIS91959.1"/>
    </source>
</evidence>
<dbReference type="AlphaFoldDB" id="A0A9D1FYU9"/>
<dbReference type="InterPro" id="IPR000631">
    <property type="entry name" value="CARKD"/>
</dbReference>
<accession>A0A9D1FYU9</accession>
<dbReference type="EC" id="4.2.1.136" evidence="6"/>
<dbReference type="PANTHER" id="PTHR12592">
    <property type="entry name" value="ATP-DEPENDENT (S)-NAD(P)H-HYDRATE DEHYDRATASE FAMILY MEMBER"/>
    <property type="match status" value="1"/>
</dbReference>
<feature type="binding site" evidence="6">
    <location>
        <begin position="191"/>
        <end position="195"/>
    </location>
    <ligand>
        <name>AMP</name>
        <dbReference type="ChEBI" id="CHEBI:456215"/>
    </ligand>
</feature>
<dbReference type="InterPro" id="IPR029056">
    <property type="entry name" value="Ribokinase-like"/>
</dbReference>
<evidence type="ECO:0000256" key="4">
    <source>
        <dbReference type="ARBA" id="ARBA00023027"/>
    </source>
</evidence>
<feature type="binding site" evidence="6">
    <location>
        <position position="40"/>
    </location>
    <ligand>
        <name>(6S)-NADPHX</name>
        <dbReference type="ChEBI" id="CHEBI:64076"/>
    </ligand>
</feature>
<keyword evidence="2 6" id="KW-0067">ATP-binding</keyword>
<comment type="function">
    <text evidence="6">Catalyzes the dehydration of the S-form of NAD(P)HX at the expense of ADP, which is converted to AMP. Together with NAD(P)HX epimerase, which catalyzes the epimerization of the S- and R-forms, the enzyme allows the repair of both epimers of NAD(P)HX, a damaged form of NAD(P)H that is a result of enzymatic or heat-dependent hydration.</text>
</comment>
<dbReference type="GO" id="GO:0052855">
    <property type="term" value="F:ADP-dependent NAD(P)H-hydrate dehydratase activity"/>
    <property type="evidence" value="ECO:0007669"/>
    <property type="project" value="UniProtKB-UniRule"/>
</dbReference>
<dbReference type="CDD" id="cd01171">
    <property type="entry name" value="YXKO-related"/>
    <property type="match status" value="1"/>
</dbReference>
<dbReference type="EMBL" id="DVJN01000060">
    <property type="protein sequence ID" value="HIS91959.1"/>
    <property type="molecule type" value="Genomic_DNA"/>
</dbReference>
<feature type="domain" description="YjeF C-terminal" evidence="7">
    <location>
        <begin position="5"/>
        <end position="278"/>
    </location>
</feature>
<dbReference type="NCBIfam" id="TIGR00196">
    <property type="entry name" value="yjeF_cterm"/>
    <property type="match status" value="1"/>
</dbReference>
<organism evidence="8 9">
    <name type="scientific">Candidatus Alectryocaccomicrobium excrementavium</name>
    <dbReference type="NCBI Taxonomy" id="2840668"/>
    <lineage>
        <taxon>Bacteria</taxon>
        <taxon>Bacillati</taxon>
        <taxon>Bacillota</taxon>
        <taxon>Clostridia</taxon>
        <taxon>Candidatus Alectryocaccomicrobium</taxon>
    </lineage>
</organism>
<name>A0A9D1FYU9_9FIRM</name>
<dbReference type="Pfam" id="PF01256">
    <property type="entry name" value="Carb_kinase"/>
    <property type="match status" value="1"/>
</dbReference>
<keyword evidence="3 6" id="KW-0521">NADP</keyword>
<reference evidence="8" key="1">
    <citation type="submission" date="2020-10" db="EMBL/GenBank/DDBJ databases">
        <authorList>
            <person name="Gilroy R."/>
        </authorList>
    </citation>
    <scope>NUCLEOTIDE SEQUENCE</scope>
    <source>
        <strain evidence="8">13766</strain>
    </source>
</reference>
<feature type="binding site" evidence="6">
    <location>
        <position position="159"/>
    </location>
    <ligand>
        <name>(6S)-NADPHX</name>
        <dbReference type="ChEBI" id="CHEBI:64076"/>
    </ligand>
</feature>
<dbReference type="SUPFAM" id="SSF53613">
    <property type="entry name" value="Ribokinase-like"/>
    <property type="match status" value="1"/>
</dbReference>
<evidence type="ECO:0000256" key="2">
    <source>
        <dbReference type="ARBA" id="ARBA00022840"/>
    </source>
</evidence>
<dbReference type="GO" id="GO:0046496">
    <property type="term" value="P:nicotinamide nucleotide metabolic process"/>
    <property type="evidence" value="ECO:0007669"/>
    <property type="project" value="UniProtKB-UniRule"/>
</dbReference>
<keyword evidence="1 6" id="KW-0547">Nucleotide-binding</keyword>
<evidence type="ECO:0000256" key="3">
    <source>
        <dbReference type="ARBA" id="ARBA00022857"/>
    </source>
</evidence>
<evidence type="ECO:0000256" key="5">
    <source>
        <dbReference type="ARBA" id="ARBA00023239"/>
    </source>
</evidence>
<dbReference type="Gene3D" id="3.40.1190.20">
    <property type="match status" value="1"/>
</dbReference>
<comment type="catalytic activity">
    <reaction evidence="6">
        <text>(6S)-NADPHX + ADP = AMP + phosphate + NADPH + H(+)</text>
        <dbReference type="Rhea" id="RHEA:32235"/>
        <dbReference type="ChEBI" id="CHEBI:15378"/>
        <dbReference type="ChEBI" id="CHEBI:43474"/>
        <dbReference type="ChEBI" id="CHEBI:57783"/>
        <dbReference type="ChEBI" id="CHEBI:64076"/>
        <dbReference type="ChEBI" id="CHEBI:456215"/>
        <dbReference type="ChEBI" id="CHEBI:456216"/>
        <dbReference type="EC" id="4.2.1.136"/>
    </reaction>
</comment>
<dbReference type="GO" id="GO:0005524">
    <property type="term" value="F:ATP binding"/>
    <property type="evidence" value="ECO:0007669"/>
    <property type="project" value="UniProtKB-KW"/>
</dbReference>
<evidence type="ECO:0000313" key="9">
    <source>
        <dbReference type="Proteomes" id="UP000824140"/>
    </source>
</evidence>
<dbReference type="PANTHER" id="PTHR12592:SF0">
    <property type="entry name" value="ATP-DEPENDENT (S)-NAD(P)H-HYDRATE DEHYDRATASE"/>
    <property type="match status" value="1"/>
</dbReference>
<comment type="similarity">
    <text evidence="6">Belongs to the NnrD/CARKD family.</text>
</comment>
<dbReference type="Proteomes" id="UP000824140">
    <property type="component" value="Unassembled WGS sequence"/>
</dbReference>
<evidence type="ECO:0000256" key="1">
    <source>
        <dbReference type="ARBA" id="ARBA00022741"/>
    </source>
</evidence>
<feature type="binding site" evidence="6">
    <location>
        <position position="218"/>
    </location>
    <ligand>
        <name>AMP</name>
        <dbReference type="ChEBI" id="CHEBI:456215"/>
    </ligand>
</feature>
<keyword evidence="4 6" id="KW-0520">NAD</keyword>
<evidence type="ECO:0000259" key="7">
    <source>
        <dbReference type="PROSITE" id="PS51383"/>
    </source>
</evidence>
<evidence type="ECO:0000256" key="6">
    <source>
        <dbReference type="HAMAP-Rule" id="MF_01965"/>
    </source>
</evidence>
<sequence length="281" mass="28635">MHTITMNDLRAALLPRARDAHKNDFGHLLIIAGSHGMAGAALIATAAALRSGVGLTTVACPQSLLPIVQIAQPCAMCVPLPEEEGAIAEGAVPILEGALAGKTALAIGCGLSLRADAGVVRWALSCGLPAALDADALNRIARDGSLRALLRPRHVITPHPGEAARLLGRSARPCPEDARALNALGCVALLKGAASYIAGENDWMSASGSVGMAKGGSGDALTGVLGALLAQGYPPETAAWMASEIHGLAGERAAKRLGIVSMTPQDTVDALPDVFQELYGQ</sequence>